<sequence length="292" mass="32228">MVLLSFLLLCLIRGLLGSLSPARAPPMGWNSYNVFGYVPHQEGISRQMRALVQPVVERKTGGSSVHESLLELGYNSVGLDDGWQECSPSEYPRVDGRAVINNSRFHNMRGMVEEGHALGLNMWFYHNGQGCRGEDVWQHVGDKQLSCCIREDLAQAIDLGFDGIKVDGGADNIDDMTKWMDLIEGAQQELFFANAATPGGEMFAARNPDPGSIVELSSRFNTYRVWPDISPQFYSAMKSLQAMVPFLDPTNPLSYPGMWADPDALQAFNVVGVGGSRKCQTRSRALILQHGV</sequence>
<keyword evidence="4" id="KW-0732">Signal</keyword>
<dbReference type="PANTHER" id="PTHR11452:SF33">
    <property type="entry name" value="ALPHA-GALACTOSIDASE 2"/>
    <property type="match status" value="1"/>
</dbReference>
<feature type="signal peptide" evidence="4">
    <location>
        <begin position="1"/>
        <end position="17"/>
    </location>
</feature>
<reference evidence="5" key="1">
    <citation type="submission" date="2023-10" db="EMBL/GenBank/DDBJ databases">
        <authorList>
            <person name="Chen Y."/>
            <person name="Shah S."/>
            <person name="Dougan E. K."/>
            <person name="Thang M."/>
            <person name="Chan C."/>
        </authorList>
    </citation>
    <scope>NUCLEOTIDE SEQUENCE [LARGE SCALE GENOMIC DNA]</scope>
</reference>
<organism evidence="5 6">
    <name type="scientific">Prorocentrum cordatum</name>
    <dbReference type="NCBI Taxonomy" id="2364126"/>
    <lineage>
        <taxon>Eukaryota</taxon>
        <taxon>Sar</taxon>
        <taxon>Alveolata</taxon>
        <taxon>Dinophyceae</taxon>
        <taxon>Prorocentrales</taxon>
        <taxon>Prorocentraceae</taxon>
        <taxon>Prorocentrum</taxon>
    </lineage>
</organism>
<dbReference type="Pfam" id="PF16499">
    <property type="entry name" value="Melibiase_2"/>
    <property type="match status" value="1"/>
</dbReference>
<evidence type="ECO:0000256" key="4">
    <source>
        <dbReference type="SAM" id="SignalP"/>
    </source>
</evidence>
<dbReference type="InterPro" id="IPR017853">
    <property type="entry name" value="GH"/>
</dbReference>
<dbReference type="InterPro" id="IPR002241">
    <property type="entry name" value="Glyco_hydro_27"/>
</dbReference>
<keyword evidence="6" id="KW-1185">Reference proteome</keyword>
<proteinExistence type="inferred from homology"/>
<evidence type="ECO:0000256" key="3">
    <source>
        <dbReference type="ARBA" id="ARBA00023295"/>
    </source>
</evidence>
<evidence type="ECO:0000313" key="5">
    <source>
        <dbReference type="EMBL" id="CAK0852464.1"/>
    </source>
</evidence>
<dbReference type="Proteomes" id="UP001189429">
    <property type="component" value="Unassembled WGS sequence"/>
</dbReference>
<keyword evidence="2" id="KW-0378">Hydrolase</keyword>
<dbReference type="SUPFAM" id="SSF51445">
    <property type="entry name" value="(Trans)glycosidases"/>
    <property type="match status" value="1"/>
</dbReference>
<accession>A0ABN9U118</accession>
<dbReference type="Gene3D" id="3.20.20.70">
    <property type="entry name" value="Aldolase class I"/>
    <property type="match status" value="1"/>
</dbReference>
<evidence type="ECO:0000256" key="2">
    <source>
        <dbReference type="ARBA" id="ARBA00022801"/>
    </source>
</evidence>
<comment type="similarity">
    <text evidence="1">Belongs to the glycosyl hydrolase 27 family.</text>
</comment>
<feature type="chain" id="PRO_5046137922" description="Alpha-galactosidase" evidence="4">
    <location>
        <begin position="18"/>
        <end position="292"/>
    </location>
</feature>
<dbReference type="EMBL" id="CAUYUJ010015316">
    <property type="protein sequence ID" value="CAK0852464.1"/>
    <property type="molecule type" value="Genomic_DNA"/>
</dbReference>
<keyword evidence="3" id="KW-0326">Glycosidase</keyword>
<gene>
    <name evidence="5" type="ORF">PCOR1329_LOCUS44235</name>
</gene>
<evidence type="ECO:0000256" key="1">
    <source>
        <dbReference type="ARBA" id="ARBA00009743"/>
    </source>
</evidence>
<protein>
    <recommendedName>
        <fullName evidence="7">Alpha-galactosidase</fullName>
    </recommendedName>
</protein>
<name>A0ABN9U118_9DINO</name>
<dbReference type="InterPro" id="IPR013785">
    <property type="entry name" value="Aldolase_TIM"/>
</dbReference>
<comment type="caution">
    <text evidence="5">The sequence shown here is derived from an EMBL/GenBank/DDBJ whole genome shotgun (WGS) entry which is preliminary data.</text>
</comment>
<dbReference type="PANTHER" id="PTHR11452">
    <property type="entry name" value="ALPHA-GALACTOSIDASE/ALPHA-N-ACETYLGALACTOSAMINIDASE"/>
    <property type="match status" value="1"/>
</dbReference>
<evidence type="ECO:0008006" key="7">
    <source>
        <dbReference type="Google" id="ProtNLM"/>
    </source>
</evidence>
<evidence type="ECO:0000313" key="6">
    <source>
        <dbReference type="Proteomes" id="UP001189429"/>
    </source>
</evidence>